<feature type="compositionally biased region" description="Low complexity" evidence="3">
    <location>
        <begin position="356"/>
        <end position="380"/>
    </location>
</feature>
<dbReference type="Gene3D" id="1.25.40.10">
    <property type="entry name" value="Tetratricopeptide repeat domain"/>
    <property type="match status" value="1"/>
</dbReference>
<feature type="domain" description="Fibronectin type-III" evidence="5">
    <location>
        <begin position="383"/>
        <end position="468"/>
    </location>
</feature>
<evidence type="ECO:0000256" key="3">
    <source>
        <dbReference type="SAM" id="MobiDB-lite"/>
    </source>
</evidence>
<keyword evidence="2" id="KW-0624">Polysaccharide degradation</keyword>
<name>A0ABP8D1C7_9ACTN</name>
<dbReference type="PROSITE" id="PS50853">
    <property type="entry name" value="FN3"/>
    <property type="match status" value="1"/>
</dbReference>
<evidence type="ECO:0000313" key="7">
    <source>
        <dbReference type="Proteomes" id="UP001500620"/>
    </source>
</evidence>
<dbReference type="InterPro" id="IPR036116">
    <property type="entry name" value="FN3_sf"/>
</dbReference>
<protein>
    <recommendedName>
        <fullName evidence="5">Fibronectin type-III domain-containing protein</fullName>
    </recommendedName>
</protein>
<keyword evidence="7" id="KW-1185">Reference proteome</keyword>
<feature type="region of interest" description="Disordered" evidence="3">
    <location>
        <begin position="138"/>
        <end position="316"/>
    </location>
</feature>
<keyword evidence="4" id="KW-0472">Membrane</keyword>
<evidence type="ECO:0000259" key="5">
    <source>
        <dbReference type="PROSITE" id="PS50853"/>
    </source>
</evidence>
<keyword evidence="2" id="KW-0119">Carbohydrate metabolism</keyword>
<dbReference type="SMART" id="SM00060">
    <property type="entry name" value="FN3"/>
    <property type="match status" value="1"/>
</dbReference>
<keyword evidence="1" id="KW-0378">Hydrolase</keyword>
<reference evidence="7" key="1">
    <citation type="journal article" date="2019" name="Int. J. Syst. Evol. Microbiol.">
        <title>The Global Catalogue of Microorganisms (GCM) 10K type strain sequencing project: providing services to taxonomists for standard genome sequencing and annotation.</title>
        <authorList>
            <consortium name="The Broad Institute Genomics Platform"/>
            <consortium name="The Broad Institute Genome Sequencing Center for Infectious Disease"/>
            <person name="Wu L."/>
            <person name="Ma J."/>
        </authorList>
    </citation>
    <scope>NUCLEOTIDE SEQUENCE [LARGE SCALE GENOMIC DNA]</scope>
    <source>
        <strain evidence="7">JCM 17441</strain>
    </source>
</reference>
<evidence type="ECO:0000256" key="1">
    <source>
        <dbReference type="ARBA" id="ARBA00023295"/>
    </source>
</evidence>
<dbReference type="SUPFAM" id="SSF49265">
    <property type="entry name" value="Fibronectin type III"/>
    <property type="match status" value="1"/>
</dbReference>
<evidence type="ECO:0000256" key="2">
    <source>
        <dbReference type="ARBA" id="ARBA00023326"/>
    </source>
</evidence>
<dbReference type="Proteomes" id="UP001500620">
    <property type="component" value="Unassembled WGS sequence"/>
</dbReference>
<evidence type="ECO:0000313" key="6">
    <source>
        <dbReference type="EMBL" id="GAA4245950.1"/>
    </source>
</evidence>
<dbReference type="SUPFAM" id="SSF48452">
    <property type="entry name" value="TPR-like"/>
    <property type="match status" value="1"/>
</dbReference>
<feature type="transmembrane region" description="Helical" evidence="4">
    <location>
        <begin position="325"/>
        <end position="348"/>
    </location>
</feature>
<dbReference type="CDD" id="cd00063">
    <property type="entry name" value="FN3"/>
    <property type="match status" value="1"/>
</dbReference>
<proteinExistence type="predicted"/>
<sequence length="468" mass="49655">MSSSAQLTNALHGAHAIAAQGDKRGALALLDQALGNAVRTLGPDDPDVLAATGQLARYHIDLGELADARRVLEEGLAAGYNRLGNGHAVMLALSYELARLADELGNVFEAKRRYNQLAKLGPQALGEQHPSVRAAREYLGLPEPGGDGQVSPAPTVTFDPVTPPPRQPQPQVTQPAPEPEPIPEPEPEPEPVDERTLAEEPVSPPPSVVPPLPPLHGFGTQQPVYRPEPREDDQPTLSLQQLQEQERQRQLLIQQQQQRQQPPPRPQPQEYQPAPWQRTAPGVLQRADYEPMSGPSWQVAPAPSSATAPPLPIDEVPRRRRSPMLAIVVIVIVAVLGGGAAAAIAFFAKQAGPDGTTAGPPTGTPASSAAPAASHATLGGSRAPHDLKLKDDKTSITLTWKDPSPGTVPFVVAGGSQGAMRELQGLPAGTTKYTISGLNAKLEYCFTVAAVYGTQDVQLSDLACTKRK</sequence>
<gene>
    <name evidence="6" type="ORF">GCM10022255_015320</name>
</gene>
<dbReference type="InterPro" id="IPR013783">
    <property type="entry name" value="Ig-like_fold"/>
</dbReference>
<keyword evidence="4" id="KW-1133">Transmembrane helix</keyword>
<accession>A0ABP8D1C7</accession>
<feature type="compositionally biased region" description="Acidic residues" evidence="3">
    <location>
        <begin position="181"/>
        <end position="191"/>
    </location>
</feature>
<feature type="region of interest" description="Disordered" evidence="3">
    <location>
        <begin position="356"/>
        <end position="387"/>
    </location>
</feature>
<dbReference type="RefSeq" id="WP_345122733.1">
    <property type="nucleotide sequence ID" value="NZ_BAABAT010000003.1"/>
</dbReference>
<evidence type="ECO:0000256" key="4">
    <source>
        <dbReference type="SAM" id="Phobius"/>
    </source>
</evidence>
<dbReference type="InterPro" id="IPR003961">
    <property type="entry name" value="FN3_dom"/>
</dbReference>
<dbReference type="EMBL" id="BAABAT010000003">
    <property type="protein sequence ID" value="GAA4245950.1"/>
    <property type="molecule type" value="Genomic_DNA"/>
</dbReference>
<keyword evidence="4" id="KW-0812">Transmembrane</keyword>
<keyword evidence="1" id="KW-0326">Glycosidase</keyword>
<dbReference type="Gene3D" id="2.60.40.10">
    <property type="entry name" value="Immunoglobulins"/>
    <property type="match status" value="1"/>
</dbReference>
<feature type="compositionally biased region" description="Low complexity" evidence="3">
    <location>
        <begin position="250"/>
        <end position="260"/>
    </location>
</feature>
<comment type="caution">
    <text evidence="6">The sequence shown here is derived from an EMBL/GenBank/DDBJ whole genome shotgun (WGS) entry which is preliminary data.</text>
</comment>
<feature type="compositionally biased region" description="Pro residues" evidence="3">
    <location>
        <begin position="202"/>
        <end position="214"/>
    </location>
</feature>
<dbReference type="InterPro" id="IPR011990">
    <property type="entry name" value="TPR-like_helical_dom_sf"/>
</dbReference>
<organism evidence="6 7">
    <name type="scientific">Dactylosporangium darangshiense</name>
    <dbReference type="NCBI Taxonomy" id="579108"/>
    <lineage>
        <taxon>Bacteria</taxon>
        <taxon>Bacillati</taxon>
        <taxon>Actinomycetota</taxon>
        <taxon>Actinomycetes</taxon>
        <taxon>Micromonosporales</taxon>
        <taxon>Micromonosporaceae</taxon>
        <taxon>Dactylosporangium</taxon>
    </lineage>
</organism>